<keyword evidence="10" id="KW-1185">Reference proteome</keyword>
<dbReference type="STRING" id="319225.Plut_1124"/>
<evidence type="ECO:0000313" key="9">
    <source>
        <dbReference type="EMBL" id="ABB23986.1"/>
    </source>
</evidence>
<evidence type="ECO:0000256" key="4">
    <source>
        <dbReference type="ARBA" id="ARBA00022692"/>
    </source>
</evidence>
<dbReference type="InterPro" id="IPR051447">
    <property type="entry name" value="Lipoprotein-release_system"/>
</dbReference>
<feature type="transmembrane region" description="Helical" evidence="7">
    <location>
        <begin position="317"/>
        <end position="342"/>
    </location>
</feature>
<evidence type="ECO:0000259" key="8">
    <source>
        <dbReference type="Pfam" id="PF02687"/>
    </source>
</evidence>
<feature type="transmembrane region" description="Helical" evidence="7">
    <location>
        <begin position="21"/>
        <end position="41"/>
    </location>
</feature>
<dbReference type="Proteomes" id="UP000002709">
    <property type="component" value="Chromosome"/>
</dbReference>
<feature type="transmembrane region" description="Helical" evidence="7">
    <location>
        <begin position="661"/>
        <end position="684"/>
    </location>
</feature>
<evidence type="ECO:0000256" key="5">
    <source>
        <dbReference type="ARBA" id="ARBA00022989"/>
    </source>
</evidence>
<dbReference type="PANTHER" id="PTHR30489">
    <property type="entry name" value="LIPOPROTEIN-RELEASING SYSTEM TRANSMEMBRANE PROTEIN LOLE"/>
    <property type="match status" value="1"/>
</dbReference>
<dbReference type="EMBL" id="CP000096">
    <property type="protein sequence ID" value="ABB23986.1"/>
    <property type="molecule type" value="Genomic_DNA"/>
</dbReference>
<comment type="subcellular location">
    <subcellularLocation>
        <location evidence="1">Cell membrane</location>
        <topology evidence="1">Multi-pass membrane protein</topology>
    </subcellularLocation>
</comment>
<protein>
    <recommendedName>
        <fullName evidence="8">ABC3 transporter permease C-terminal domain-containing protein</fullName>
    </recommendedName>
</protein>
<name>Q3B3U5_CHLL3</name>
<feature type="transmembrane region" description="Helical" evidence="7">
    <location>
        <begin position="275"/>
        <end position="296"/>
    </location>
</feature>
<proteinExistence type="inferred from homology"/>
<evidence type="ECO:0000256" key="3">
    <source>
        <dbReference type="ARBA" id="ARBA00022475"/>
    </source>
</evidence>
<dbReference type="PANTHER" id="PTHR30489:SF0">
    <property type="entry name" value="LIPOPROTEIN-RELEASING SYSTEM TRANSMEMBRANE PROTEIN LOLE"/>
    <property type="match status" value="1"/>
</dbReference>
<evidence type="ECO:0000256" key="7">
    <source>
        <dbReference type="SAM" id="Phobius"/>
    </source>
</evidence>
<dbReference type="GO" id="GO:0044874">
    <property type="term" value="P:lipoprotein localization to outer membrane"/>
    <property type="evidence" value="ECO:0007669"/>
    <property type="project" value="TreeGrafter"/>
</dbReference>
<sequence>MVAREMHTLNHKLLFGLRRGLTQMAAVAAVVACGIAVFVSMRSVKYSLEATLEAYYARYRFADVFMQLKRAPGYMEGAVSAVPGVRFVTSRVVADVTLDVPGLPEPATARLISIPERSGEASLNAIAVVAGRYIEPRSLNEVVASRPFMEANGLKPGDRIRVVINGRLKELRIVGTGLSPEYVYEVQPGAFFPDSRHFGVLWMGRTAMESALDMSGAFNDLSVALERDASKEDVKMELDRLLGRYGSLGAYGRDEQISDRFISDEIRQVAVQVTFLPAVFLLAAVFLLNIILSRMVNLQREEIGVLKAMGYRGREIGLHYLGFALLPAAAGVLGGAVGGVFLGRGLMRIYSEYYNFPDPLYLFRPADLLLAVVLSFAAALLGAASSVRRVTALPPAEAMRPESPALYREGLLDRLRFFGRMPVPVKIIVRNLERHPWKSTLSLAMVALAVAILFAGRYAYDATKWMVHVEFGEKHREDVTLLFNNPMPPSIASSLKSGEGVLQDEYYREEPARLSFRHRSKRQSIRGLPFRGGLQRLVDSRGLSRTVPPDGMLLTTELASALGVEAGDTLRVDLLHGRQRSGNVLVAGTIDEILGLSAYMQLEGLNRLAGDDGVVNGALLKIDPAEMEARYADFKQMPGVGGIMLLKALRKSFDELIERSMMTSTIILTVFACVLAFAVVYNGARISLSERSRELAGLRILGMTKGEISFILLGEQAVITLGALIPGYLLGILLSILLARSLNSDLYRMPLVFTVWNVLFAYLVVISVSMLSGFAIWRRLQRLDLVAVLKTRE</sequence>
<evidence type="ECO:0000256" key="2">
    <source>
        <dbReference type="ARBA" id="ARBA00005236"/>
    </source>
</evidence>
<keyword evidence="6 7" id="KW-0472">Membrane</keyword>
<evidence type="ECO:0000256" key="1">
    <source>
        <dbReference type="ARBA" id="ARBA00004651"/>
    </source>
</evidence>
<feature type="transmembrane region" description="Helical" evidence="7">
    <location>
        <begin position="751"/>
        <end position="777"/>
    </location>
</feature>
<dbReference type="KEGG" id="plt:Plut_1124"/>
<feature type="transmembrane region" description="Helical" evidence="7">
    <location>
        <begin position="440"/>
        <end position="460"/>
    </location>
</feature>
<accession>Q3B3U5</accession>
<keyword evidence="5 7" id="KW-1133">Transmembrane helix</keyword>
<dbReference type="HOGENOM" id="CLU_005531_2_0_10"/>
<dbReference type="AlphaFoldDB" id="Q3B3U5"/>
<dbReference type="InterPro" id="IPR003838">
    <property type="entry name" value="ABC3_permease_C"/>
</dbReference>
<feature type="transmembrane region" description="Helical" evidence="7">
    <location>
        <begin position="362"/>
        <end position="384"/>
    </location>
</feature>
<evidence type="ECO:0000256" key="6">
    <source>
        <dbReference type="ARBA" id="ARBA00023136"/>
    </source>
</evidence>
<keyword evidence="4 7" id="KW-0812">Transmembrane</keyword>
<gene>
    <name evidence="9" type="ordered locus">Plut_1124</name>
</gene>
<dbReference type="GO" id="GO:0098797">
    <property type="term" value="C:plasma membrane protein complex"/>
    <property type="evidence" value="ECO:0007669"/>
    <property type="project" value="TreeGrafter"/>
</dbReference>
<dbReference type="PROSITE" id="PS51257">
    <property type="entry name" value="PROKAR_LIPOPROTEIN"/>
    <property type="match status" value="1"/>
</dbReference>
<reference evidence="10" key="1">
    <citation type="submission" date="2005-08" db="EMBL/GenBank/DDBJ databases">
        <title>Complete sequence of Pelodictyon luteolum DSM 273.</title>
        <authorList>
            <consortium name="US DOE Joint Genome Institute"/>
            <person name="Copeland A."/>
            <person name="Lucas S."/>
            <person name="Lapidus A."/>
            <person name="Barry K."/>
            <person name="Detter J.C."/>
            <person name="Glavina T."/>
            <person name="Hammon N."/>
            <person name="Israni S."/>
            <person name="Pitluck S."/>
            <person name="Bryant D."/>
            <person name="Schmutz J."/>
            <person name="Larimer F."/>
            <person name="Land M."/>
            <person name="Kyrpides N."/>
            <person name="Ivanova N."/>
            <person name="Richardson P."/>
        </authorList>
    </citation>
    <scope>NUCLEOTIDE SEQUENCE [LARGE SCALE GENOMIC DNA]</scope>
    <source>
        <strain evidence="10">DSM 273 / BCRC 81028 / 2530</strain>
    </source>
</reference>
<organism evidence="9 10">
    <name type="scientific">Chlorobium luteolum (strain DSM 273 / BCRC 81028 / 2530)</name>
    <name type="common">Pelodictyon luteolum</name>
    <dbReference type="NCBI Taxonomy" id="319225"/>
    <lineage>
        <taxon>Bacteria</taxon>
        <taxon>Pseudomonadati</taxon>
        <taxon>Chlorobiota</taxon>
        <taxon>Chlorobiia</taxon>
        <taxon>Chlorobiales</taxon>
        <taxon>Chlorobiaceae</taxon>
        <taxon>Chlorobium/Pelodictyon group</taxon>
        <taxon>Pelodictyon</taxon>
    </lineage>
</organism>
<feature type="domain" description="ABC3 transporter permease C-terminal" evidence="8">
    <location>
        <begin position="275"/>
        <end position="395"/>
    </location>
</feature>
<evidence type="ECO:0000313" key="10">
    <source>
        <dbReference type="Proteomes" id="UP000002709"/>
    </source>
</evidence>
<dbReference type="eggNOG" id="COG0577">
    <property type="taxonomic scope" value="Bacteria"/>
</dbReference>
<feature type="transmembrane region" description="Helical" evidence="7">
    <location>
        <begin position="719"/>
        <end position="739"/>
    </location>
</feature>
<dbReference type="Pfam" id="PF02687">
    <property type="entry name" value="FtsX"/>
    <property type="match status" value="2"/>
</dbReference>
<dbReference type="RefSeq" id="WP_011357858.1">
    <property type="nucleotide sequence ID" value="NC_007512.1"/>
</dbReference>
<feature type="domain" description="ABC3 transporter permease C-terminal" evidence="8">
    <location>
        <begin position="667"/>
        <end position="782"/>
    </location>
</feature>
<comment type="similarity">
    <text evidence="2">Belongs to the ABC-4 integral membrane protein family. LolC/E subfamily.</text>
</comment>
<keyword evidence="3" id="KW-1003">Cell membrane</keyword>